<comment type="caution">
    <text evidence="4">The sequence shown here is derived from an EMBL/GenBank/DDBJ whole genome shotgun (WGS) entry which is preliminary data.</text>
</comment>
<dbReference type="EC" id="3.1.2.-" evidence="4"/>
<feature type="domain" description="Thioesterase" evidence="3">
    <location>
        <begin position="40"/>
        <end position="122"/>
    </location>
</feature>
<dbReference type="InterPro" id="IPR050563">
    <property type="entry name" value="4-hydroxybenzoyl-CoA_TE"/>
</dbReference>
<dbReference type="RefSeq" id="WP_380855071.1">
    <property type="nucleotide sequence ID" value="NZ_JBHRXV010000001.1"/>
</dbReference>
<dbReference type="SUPFAM" id="SSF54637">
    <property type="entry name" value="Thioesterase/thiol ester dehydrase-isomerase"/>
    <property type="match status" value="1"/>
</dbReference>
<dbReference type="PANTHER" id="PTHR31793">
    <property type="entry name" value="4-HYDROXYBENZOYL-COA THIOESTERASE FAMILY MEMBER"/>
    <property type="match status" value="1"/>
</dbReference>
<keyword evidence="5" id="KW-1185">Reference proteome</keyword>
<proteinExistence type="inferred from homology"/>
<evidence type="ECO:0000256" key="2">
    <source>
        <dbReference type="ARBA" id="ARBA00022801"/>
    </source>
</evidence>
<name>A0ABV7X4C6_9SPHN</name>
<dbReference type="NCBIfam" id="TIGR00051">
    <property type="entry name" value="YbgC/FadM family acyl-CoA thioesterase"/>
    <property type="match status" value="1"/>
</dbReference>
<evidence type="ECO:0000259" key="3">
    <source>
        <dbReference type="Pfam" id="PF03061"/>
    </source>
</evidence>
<accession>A0ABV7X4C6</accession>
<dbReference type="EMBL" id="JBHRXV010000001">
    <property type="protein sequence ID" value="MFC3711000.1"/>
    <property type="molecule type" value="Genomic_DNA"/>
</dbReference>
<dbReference type="PANTHER" id="PTHR31793:SF37">
    <property type="entry name" value="ACYL-COA THIOESTER HYDROLASE YBGC"/>
    <property type="match status" value="1"/>
</dbReference>
<dbReference type="Pfam" id="PF03061">
    <property type="entry name" value="4HBT"/>
    <property type="match status" value="1"/>
</dbReference>
<comment type="similarity">
    <text evidence="1">Belongs to the 4-hydroxybenzoyl-CoA thioesterase family.</text>
</comment>
<dbReference type="PROSITE" id="PS01328">
    <property type="entry name" value="4HBCOA_THIOESTERASE"/>
    <property type="match status" value="1"/>
</dbReference>
<protein>
    <submittedName>
        <fullName evidence="4">YbgC/FadM family acyl-CoA thioesterase</fullName>
        <ecNumber evidence="4">3.1.2.-</ecNumber>
    </submittedName>
</protein>
<dbReference type="InterPro" id="IPR006683">
    <property type="entry name" value="Thioestr_dom"/>
</dbReference>
<organism evidence="4 5">
    <name type="scientific">Sphingoaurantiacus capsulatus</name>
    <dbReference type="NCBI Taxonomy" id="1771310"/>
    <lineage>
        <taxon>Bacteria</taxon>
        <taxon>Pseudomonadati</taxon>
        <taxon>Pseudomonadota</taxon>
        <taxon>Alphaproteobacteria</taxon>
        <taxon>Sphingomonadales</taxon>
        <taxon>Sphingosinicellaceae</taxon>
        <taxon>Sphingoaurantiacus</taxon>
    </lineage>
</organism>
<dbReference type="CDD" id="cd00586">
    <property type="entry name" value="4HBT"/>
    <property type="match status" value="1"/>
</dbReference>
<keyword evidence="2 4" id="KW-0378">Hydrolase</keyword>
<dbReference type="GO" id="GO:0016787">
    <property type="term" value="F:hydrolase activity"/>
    <property type="evidence" value="ECO:0007669"/>
    <property type="project" value="UniProtKB-KW"/>
</dbReference>
<dbReference type="InterPro" id="IPR008272">
    <property type="entry name" value="HB-CoA_thioesterase_AS"/>
</dbReference>
<sequence>MTVTAPSQEQPSEQPYAGTFVGTEHRFALRVYFEDTDLSGIVYHANYLRFMERARSDMLRAAGIDQRATMDAGEGYYAVHDLNIVYRRPAKLEDALLVRSRVIGVRAAACEIAQDIWRGDILLTEGRVTAAFLGTDGRPKRQPREWRETFERLTTGQEAK</sequence>
<evidence type="ECO:0000313" key="4">
    <source>
        <dbReference type="EMBL" id="MFC3711000.1"/>
    </source>
</evidence>
<dbReference type="Proteomes" id="UP001595615">
    <property type="component" value="Unassembled WGS sequence"/>
</dbReference>
<dbReference type="InterPro" id="IPR006684">
    <property type="entry name" value="YbgC/YbaW"/>
</dbReference>
<evidence type="ECO:0000313" key="5">
    <source>
        <dbReference type="Proteomes" id="UP001595615"/>
    </source>
</evidence>
<gene>
    <name evidence="4" type="ORF">ACFOMD_00365</name>
</gene>
<dbReference type="PIRSF" id="PIRSF003230">
    <property type="entry name" value="YbgC"/>
    <property type="match status" value="1"/>
</dbReference>
<reference evidence="5" key="1">
    <citation type="journal article" date="2019" name="Int. J. Syst. Evol. Microbiol.">
        <title>The Global Catalogue of Microorganisms (GCM) 10K type strain sequencing project: providing services to taxonomists for standard genome sequencing and annotation.</title>
        <authorList>
            <consortium name="The Broad Institute Genomics Platform"/>
            <consortium name="The Broad Institute Genome Sequencing Center for Infectious Disease"/>
            <person name="Wu L."/>
            <person name="Ma J."/>
        </authorList>
    </citation>
    <scope>NUCLEOTIDE SEQUENCE [LARGE SCALE GENOMIC DNA]</scope>
    <source>
        <strain evidence="5">KCTC 42644</strain>
    </source>
</reference>
<dbReference type="Gene3D" id="3.10.129.10">
    <property type="entry name" value="Hotdog Thioesterase"/>
    <property type="match status" value="1"/>
</dbReference>
<evidence type="ECO:0000256" key="1">
    <source>
        <dbReference type="ARBA" id="ARBA00005953"/>
    </source>
</evidence>
<dbReference type="InterPro" id="IPR029069">
    <property type="entry name" value="HotDog_dom_sf"/>
</dbReference>